<evidence type="ECO:0000256" key="3">
    <source>
        <dbReference type="ARBA" id="ARBA00022692"/>
    </source>
</evidence>
<dbReference type="InterPro" id="IPR025857">
    <property type="entry name" value="MacB_PCD"/>
</dbReference>
<dbReference type="RefSeq" id="WP_002633917.1">
    <property type="nucleotide sequence ID" value="NZ_CP012109.1"/>
</dbReference>
<feature type="transmembrane region" description="Helical" evidence="7">
    <location>
        <begin position="333"/>
        <end position="355"/>
    </location>
</feature>
<evidence type="ECO:0000259" key="8">
    <source>
        <dbReference type="Pfam" id="PF02687"/>
    </source>
</evidence>
<dbReference type="PANTHER" id="PTHR30572">
    <property type="entry name" value="MEMBRANE COMPONENT OF TRANSPORTER-RELATED"/>
    <property type="match status" value="1"/>
</dbReference>
<evidence type="ECO:0000313" key="10">
    <source>
        <dbReference type="EMBL" id="AKQ70475.1"/>
    </source>
</evidence>
<dbReference type="NCBIfam" id="TIGR03434">
    <property type="entry name" value="ADOP"/>
    <property type="match status" value="1"/>
</dbReference>
<dbReference type="Pfam" id="PF02687">
    <property type="entry name" value="FtsX"/>
    <property type="match status" value="2"/>
</dbReference>
<protein>
    <recommendedName>
        <fullName evidence="12">ABC transporter permease</fullName>
    </recommendedName>
</protein>
<evidence type="ECO:0000313" key="11">
    <source>
        <dbReference type="Proteomes" id="UP000009026"/>
    </source>
</evidence>
<feature type="transmembrane region" description="Helical" evidence="7">
    <location>
        <begin position="682"/>
        <end position="711"/>
    </location>
</feature>
<evidence type="ECO:0000256" key="7">
    <source>
        <dbReference type="SAM" id="Phobius"/>
    </source>
</evidence>
<keyword evidence="11" id="KW-1185">Reference proteome</keyword>
<dbReference type="STRING" id="1297742.A176_007387"/>
<reference evidence="10 11" key="1">
    <citation type="journal article" date="2016" name="PLoS ONE">
        <title>Complete Genome Sequence and Comparative Genomics of a Novel Myxobacterium Myxococcus hansupus.</title>
        <authorList>
            <person name="Sharma G."/>
            <person name="Narwani T."/>
            <person name="Subramanian S."/>
        </authorList>
    </citation>
    <scope>NUCLEOTIDE SEQUENCE [LARGE SCALE GENOMIC DNA]</scope>
    <source>
        <strain evidence="11">mixupus</strain>
    </source>
</reference>
<dbReference type="GO" id="GO:0005886">
    <property type="term" value="C:plasma membrane"/>
    <property type="evidence" value="ECO:0007669"/>
    <property type="project" value="UniProtKB-SubCell"/>
</dbReference>
<feature type="domain" description="MacB-like periplasmic core" evidence="9">
    <location>
        <begin position="26"/>
        <end position="241"/>
    </location>
</feature>
<keyword evidence="4 7" id="KW-1133">Transmembrane helix</keyword>
<dbReference type="KEGG" id="mym:A176_007387"/>
<keyword evidence="3 7" id="KW-0812">Transmembrane</keyword>
<feature type="transmembrane region" description="Helical" evidence="7">
    <location>
        <begin position="21"/>
        <end position="46"/>
    </location>
</feature>
<keyword evidence="2" id="KW-1003">Cell membrane</keyword>
<dbReference type="PANTHER" id="PTHR30572:SF4">
    <property type="entry name" value="ABC TRANSPORTER PERMEASE YTRF"/>
    <property type="match status" value="1"/>
</dbReference>
<evidence type="ECO:0000256" key="6">
    <source>
        <dbReference type="ARBA" id="ARBA00038076"/>
    </source>
</evidence>
<feature type="transmembrane region" description="Helical" evidence="7">
    <location>
        <begin position="741"/>
        <end position="760"/>
    </location>
</feature>
<feature type="domain" description="MacB-like periplasmic core" evidence="9">
    <location>
        <begin position="424"/>
        <end position="651"/>
    </location>
</feature>
<feature type="domain" description="ABC3 transporter permease C-terminal" evidence="8">
    <location>
        <begin position="689"/>
        <end position="802"/>
    </location>
</feature>
<evidence type="ECO:0000259" key="9">
    <source>
        <dbReference type="Pfam" id="PF12704"/>
    </source>
</evidence>
<evidence type="ECO:0000256" key="4">
    <source>
        <dbReference type="ARBA" id="ARBA00022989"/>
    </source>
</evidence>
<feature type="transmembrane region" description="Helical" evidence="7">
    <location>
        <begin position="772"/>
        <end position="792"/>
    </location>
</feature>
<evidence type="ECO:0000256" key="1">
    <source>
        <dbReference type="ARBA" id="ARBA00004651"/>
    </source>
</evidence>
<dbReference type="GO" id="GO:0022857">
    <property type="term" value="F:transmembrane transporter activity"/>
    <property type="evidence" value="ECO:0007669"/>
    <property type="project" value="TreeGrafter"/>
</dbReference>
<dbReference type="Pfam" id="PF12704">
    <property type="entry name" value="MacB_PCD"/>
    <property type="match status" value="2"/>
</dbReference>
<sequence length="809" mass="85479">MTTLDTLRQDLRYTLRALKKSPGFAVVAVLALALGIGANSAVFSVVNGVLLTPPPYAEPDRLAHLGGNMAALDLLNISVSVPEYQDLRSRPHVFESVAAYHPASATLTGGETPQRLGAAVATASFFSTLGVKPALGRGFTEEEEVPGRHHVVVLTDTAWRVHFARDPNVLGRDLQLSGESHTVVGVLPPGVAYPSWAEVYLPFAPTDEQREERRRGARFLSVLARLKPGVTLDGVRQDLARVTRDLEADHPERYRKVGWSFSVLSLEEEVVGGVRGTLWLLLGAVGFVLLVACSSVANLLLARAAARGREVSIRAALGAGRGRLAAQFLTESLVLSVAGGVLGLLLALWGTDALLALVGDALPRASEVRLDARPLLFTAGVSLLTGLLFGLGPAVQGSRADLRAAMHEGARGSDGRGSGRLRGGLVVGQVALALVLLVGAGLLSKSFLALRSVDAGFTPEGVLTGNLALPESAYPDAARKQAFQRELLARLESLPGVESAGFTTLLPLGGRSDQSFEIEGRPKEPDAQWPAVEFRAVSAGYLRALKATLRQGQLPEGVEGPESPWQVVINKTFANTYWPQGDALGQRLKPHGATAQWTTVVGIIDDVREWGLDTPSRPTAYYSVAQYPSAYLGLAVRAKRGDPEALRPSIEAELRAVDASLPLFGVAPLTSIVDGSIASRQLAALLMGLFAGTALLLAALGIAGVIGYSVTQRTREMGIRMALGATRTSVLTLVLKQGLRLTGLGVAVGLALSLGLARLLDAMLYGVAAYDVWTFAGVAALLSTVALVATWLPARRATRVDPIIALRAE</sequence>
<dbReference type="InterPro" id="IPR003838">
    <property type="entry name" value="ABC3_permease_C"/>
</dbReference>
<comment type="subcellular location">
    <subcellularLocation>
        <location evidence="1">Cell membrane</location>
        <topology evidence="1">Multi-pass membrane protein</topology>
    </subcellularLocation>
</comment>
<keyword evidence="5 7" id="KW-0472">Membrane</keyword>
<dbReference type="EMBL" id="CP012109">
    <property type="protein sequence ID" value="AKQ70475.1"/>
    <property type="molecule type" value="Genomic_DNA"/>
</dbReference>
<dbReference type="PATRIC" id="fig|1297742.4.peg.7516"/>
<feature type="domain" description="ABC3 transporter permease C-terminal" evidence="8">
    <location>
        <begin position="284"/>
        <end position="396"/>
    </location>
</feature>
<organism evidence="10 11">
    <name type="scientific">Pseudomyxococcus hansupus</name>
    <dbReference type="NCBI Taxonomy" id="1297742"/>
    <lineage>
        <taxon>Bacteria</taxon>
        <taxon>Pseudomonadati</taxon>
        <taxon>Myxococcota</taxon>
        <taxon>Myxococcia</taxon>
        <taxon>Myxococcales</taxon>
        <taxon>Cystobacterineae</taxon>
        <taxon>Myxococcaceae</taxon>
        <taxon>Pseudomyxococcus</taxon>
    </lineage>
</organism>
<dbReference type="AlphaFoldDB" id="A0A0H4XA29"/>
<dbReference type="eggNOG" id="COG0577">
    <property type="taxonomic scope" value="Bacteria"/>
</dbReference>
<proteinExistence type="inferred from homology"/>
<evidence type="ECO:0000256" key="5">
    <source>
        <dbReference type="ARBA" id="ARBA00023136"/>
    </source>
</evidence>
<dbReference type="InterPro" id="IPR017800">
    <property type="entry name" value="ADOP"/>
</dbReference>
<feature type="transmembrane region" description="Helical" evidence="7">
    <location>
        <begin position="421"/>
        <end position="443"/>
    </location>
</feature>
<feature type="transmembrane region" description="Helical" evidence="7">
    <location>
        <begin position="375"/>
        <end position="395"/>
    </location>
</feature>
<dbReference type="OrthoDB" id="5377590at2"/>
<dbReference type="InterPro" id="IPR050250">
    <property type="entry name" value="Macrolide_Exporter_MacB"/>
</dbReference>
<gene>
    <name evidence="10" type="ORF">A176_007387</name>
</gene>
<name>A0A0H4XA29_9BACT</name>
<accession>A0A0H4XA29</accession>
<comment type="similarity">
    <text evidence="6">Belongs to the ABC-4 integral membrane protein family.</text>
</comment>
<feature type="transmembrane region" description="Helical" evidence="7">
    <location>
        <begin position="278"/>
        <end position="301"/>
    </location>
</feature>
<dbReference type="Proteomes" id="UP000009026">
    <property type="component" value="Chromosome"/>
</dbReference>
<evidence type="ECO:0000256" key="2">
    <source>
        <dbReference type="ARBA" id="ARBA00022475"/>
    </source>
</evidence>
<evidence type="ECO:0008006" key="12">
    <source>
        <dbReference type="Google" id="ProtNLM"/>
    </source>
</evidence>